<sequence>MGNTKSGRQQVPRCTRNDNQKNKSNDSATDATCTKTNLPCKSRTVDSKPLSSPSADDQCRDMKCLGLTLWIVLFIGSPLAAQKTLHEQFDEAFTAMRRGDSASVIDIVKPIVRSNTLQGADRGKAWILLGFAYKAEGQYLPAQSAYEKAISILKDDPLATKDYALVLETSGALYREMGEFTFARNLQLQSLQLFKKSQDHAAITRALVGLSDLSLDQGDAKGAERYLLQVEAESRLTADLDDDDRSYILLAQGRLALQRQDTDTAIADYRQSLDLFRNRHGEETPMSGWGYVMLGDAYAKAGRRAEALQALWQGVHLLDRTAGRKDSRYLIAEVVYARVLDQVGRHTEAAQYRAEGERAIQRQCSGCTISVDSLRQTGGIGDVETLR</sequence>
<protein>
    <submittedName>
        <fullName evidence="3">Tetratricopeptide TPR_2 repeat-containing protein</fullName>
    </submittedName>
</protein>
<feature type="compositionally biased region" description="Polar residues" evidence="2">
    <location>
        <begin position="25"/>
        <end position="34"/>
    </location>
</feature>
<dbReference type="HOGENOM" id="CLU_713221_0_0_0"/>
<dbReference type="EMBL" id="CP003130">
    <property type="protein sequence ID" value="AEU35104.1"/>
    <property type="molecule type" value="Genomic_DNA"/>
</dbReference>
<dbReference type="eggNOG" id="COG0457">
    <property type="taxonomic scope" value="Bacteria"/>
</dbReference>
<name>G8NRZ1_GRAMM</name>
<dbReference type="InterPro" id="IPR011990">
    <property type="entry name" value="TPR-like_helical_dom_sf"/>
</dbReference>
<feature type="region of interest" description="Disordered" evidence="2">
    <location>
        <begin position="1"/>
        <end position="34"/>
    </location>
</feature>
<proteinExistence type="predicted"/>
<evidence type="ECO:0000313" key="4">
    <source>
        <dbReference type="Proteomes" id="UP000007113"/>
    </source>
</evidence>
<dbReference type="STRING" id="682795.AciX8_0755"/>
<dbReference type="KEGG" id="gma:AciX8_0755"/>
<feature type="repeat" description="TPR" evidence="1">
    <location>
        <begin position="123"/>
        <end position="156"/>
    </location>
</feature>
<feature type="compositionally biased region" description="Basic and acidic residues" evidence="2">
    <location>
        <begin position="15"/>
        <end position="24"/>
    </location>
</feature>
<dbReference type="Proteomes" id="UP000007113">
    <property type="component" value="Chromosome"/>
</dbReference>
<reference evidence="3 4" key="1">
    <citation type="submission" date="2011-11" db="EMBL/GenBank/DDBJ databases">
        <title>Complete sequence of Granulicella mallensis MP5ACTX8.</title>
        <authorList>
            <consortium name="US DOE Joint Genome Institute"/>
            <person name="Lucas S."/>
            <person name="Copeland A."/>
            <person name="Lapidus A."/>
            <person name="Cheng J.-F."/>
            <person name="Goodwin L."/>
            <person name="Pitluck S."/>
            <person name="Peters L."/>
            <person name="Lu M."/>
            <person name="Detter J.C."/>
            <person name="Han C."/>
            <person name="Tapia R."/>
            <person name="Land M."/>
            <person name="Hauser L."/>
            <person name="Kyrpides N."/>
            <person name="Ivanova N."/>
            <person name="Mikhailova N."/>
            <person name="Pagani I."/>
            <person name="Rawat S."/>
            <person name="Mannisto M."/>
            <person name="Haggblom M."/>
            <person name="Woyke T."/>
        </authorList>
    </citation>
    <scope>NUCLEOTIDE SEQUENCE [LARGE SCALE GENOMIC DNA]</scope>
    <source>
        <strain evidence="4">ATCC BAA-1857 / DSM 23137 / MP5ACTX8</strain>
    </source>
</reference>
<dbReference type="InterPro" id="IPR019734">
    <property type="entry name" value="TPR_rpt"/>
</dbReference>
<gene>
    <name evidence="3" type="ordered locus">AciX8_0755</name>
</gene>
<dbReference type="Pfam" id="PF13424">
    <property type="entry name" value="TPR_12"/>
    <property type="match status" value="1"/>
</dbReference>
<dbReference type="Gene3D" id="1.25.40.10">
    <property type="entry name" value="Tetratricopeptide repeat domain"/>
    <property type="match status" value="2"/>
</dbReference>
<evidence type="ECO:0000313" key="3">
    <source>
        <dbReference type="EMBL" id="AEU35104.1"/>
    </source>
</evidence>
<dbReference type="SUPFAM" id="SSF48452">
    <property type="entry name" value="TPR-like"/>
    <property type="match status" value="2"/>
</dbReference>
<dbReference type="PROSITE" id="PS50005">
    <property type="entry name" value="TPR"/>
    <property type="match status" value="1"/>
</dbReference>
<organism evidence="3 4">
    <name type="scientific">Granulicella mallensis (strain ATCC BAA-1857 / DSM 23137 / MP5ACTX8)</name>
    <dbReference type="NCBI Taxonomy" id="682795"/>
    <lineage>
        <taxon>Bacteria</taxon>
        <taxon>Pseudomonadati</taxon>
        <taxon>Acidobacteriota</taxon>
        <taxon>Terriglobia</taxon>
        <taxon>Terriglobales</taxon>
        <taxon>Acidobacteriaceae</taxon>
        <taxon>Granulicella</taxon>
    </lineage>
</organism>
<keyword evidence="4" id="KW-1185">Reference proteome</keyword>
<evidence type="ECO:0000256" key="2">
    <source>
        <dbReference type="SAM" id="MobiDB-lite"/>
    </source>
</evidence>
<accession>G8NRZ1</accession>
<dbReference type="AlphaFoldDB" id="G8NRZ1"/>
<keyword evidence="1" id="KW-0802">TPR repeat</keyword>
<dbReference type="Pfam" id="PF13181">
    <property type="entry name" value="TPR_8"/>
    <property type="match status" value="1"/>
</dbReference>
<evidence type="ECO:0000256" key="1">
    <source>
        <dbReference type="PROSITE-ProRule" id="PRU00339"/>
    </source>
</evidence>
<dbReference type="SMART" id="SM00028">
    <property type="entry name" value="TPR"/>
    <property type="match status" value="3"/>
</dbReference>